<dbReference type="AlphaFoldDB" id="A0AAW0P414"/>
<reference evidence="2" key="1">
    <citation type="submission" date="2024-04" db="EMBL/GenBank/DDBJ databases">
        <title>Salinicola lusitanus LLJ914,a marine bacterium isolated from the Okinawa Trough.</title>
        <authorList>
            <person name="Li J."/>
        </authorList>
    </citation>
    <scope>NUCLEOTIDE SEQUENCE [LARGE SCALE GENOMIC DNA]</scope>
</reference>
<organism evidence="1 2">
    <name type="scientific">Mugilogobius chulae</name>
    <name type="common">yellowstripe goby</name>
    <dbReference type="NCBI Taxonomy" id="88201"/>
    <lineage>
        <taxon>Eukaryota</taxon>
        <taxon>Metazoa</taxon>
        <taxon>Chordata</taxon>
        <taxon>Craniata</taxon>
        <taxon>Vertebrata</taxon>
        <taxon>Euteleostomi</taxon>
        <taxon>Actinopterygii</taxon>
        <taxon>Neopterygii</taxon>
        <taxon>Teleostei</taxon>
        <taxon>Neoteleostei</taxon>
        <taxon>Acanthomorphata</taxon>
        <taxon>Gobiaria</taxon>
        <taxon>Gobiiformes</taxon>
        <taxon>Gobioidei</taxon>
        <taxon>Gobiidae</taxon>
        <taxon>Gobionellinae</taxon>
        <taxon>Mugilogobius</taxon>
    </lineage>
</organism>
<sequence length="243" mass="26106">METNACWMQVRRSGFHADTVSVAASGSLDKTDSSGCGSSASLEDFEEQDVLVGKGPMSEAEDFSVAALLTGAAAAEGLSALSSLPNASALKSLARPREAILSHSALCCHHPGAGWNPAGWTFFWSLGCASPSGRADRHLNKKNRVTDVFVVKAYESTAMAAGLANKTALVLVLELDEAQKMRMCSQSMRRQVLNQPRTDVVVLRRDKSRSFLSFQSRRQASTSTTKLMLVLRSDLPEGPVQLT</sequence>
<comment type="caution">
    <text evidence="1">The sequence shown here is derived from an EMBL/GenBank/DDBJ whole genome shotgun (WGS) entry which is preliminary data.</text>
</comment>
<dbReference type="EMBL" id="JBBPFD010000009">
    <property type="protein sequence ID" value="KAK7912386.1"/>
    <property type="molecule type" value="Genomic_DNA"/>
</dbReference>
<protein>
    <submittedName>
        <fullName evidence="1">Uncharacterized protein</fullName>
    </submittedName>
</protein>
<accession>A0AAW0P414</accession>
<dbReference type="Proteomes" id="UP001460270">
    <property type="component" value="Unassembled WGS sequence"/>
</dbReference>
<name>A0AAW0P414_9GOBI</name>
<gene>
    <name evidence="1" type="ORF">WMY93_012597</name>
</gene>
<evidence type="ECO:0000313" key="2">
    <source>
        <dbReference type="Proteomes" id="UP001460270"/>
    </source>
</evidence>
<keyword evidence="2" id="KW-1185">Reference proteome</keyword>
<proteinExistence type="predicted"/>
<evidence type="ECO:0000313" key="1">
    <source>
        <dbReference type="EMBL" id="KAK7912386.1"/>
    </source>
</evidence>